<dbReference type="SMART" id="SM00041">
    <property type="entry name" value="CT"/>
    <property type="match status" value="1"/>
</dbReference>
<evidence type="ECO:0000256" key="4">
    <source>
        <dbReference type="SAM" id="SignalP"/>
    </source>
</evidence>
<keyword evidence="7" id="KW-1185">Reference proteome</keyword>
<dbReference type="InterPro" id="IPR050941">
    <property type="entry name" value="CCN"/>
</dbReference>
<dbReference type="PANTHER" id="PTHR11348">
    <property type="entry name" value="CONNECTIVE TISSUE GROWTH FACTOR-RELATED"/>
    <property type="match status" value="1"/>
</dbReference>
<gene>
    <name evidence="6" type="ORF">OKIOD_LOCUS16016</name>
</gene>
<dbReference type="PANTHER" id="PTHR11348:SF17">
    <property type="entry name" value="CCN"/>
    <property type="match status" value="1"/>
</dbReference>
<dbReference type="InterPro" id="IPR043973">
    <property type="entry name" value="TSP1_CCN"/>
</dbReference>
<dbReference type="EMBL" id="OU015567">
    <property type="protein sequence ID" value="CAG5113110.1"/>
    <property type="molecule type" value="Genomic_DNA"/>
</dbReference>
<feature type="domain" description="CTCK" evidence="5">
    <location>
        <begin position="255"/>
        <end position="345"/>
    </location>
</feature>
<comment type="caution">
    <text evidence="3">Lacks conserved residue(s) required for the propagation of feature annotation.</text>
</comment>
<feature type="chain" id="PRO_5047317296" evidence="4">
    <location>
        <begin position="20"/>
        <end position="359"/>
    </location>
</feature>
<dbReference type="Proteomes" id="UP001158576">
    <property type="component" value="Chromosome 2"/>
</dbReference>
<reference evidence="6 7" key="1">
    <citation type="submission" date="2021-04" db="EMBL/GenBank/DDBJ databases">
        <authorList>
            <person name="Bliznina A."/>
        </authorList>
    </citation>
    <scope>NUCLEOTIDE SEQUENCE [LARGE SCALE GENOMIC DNA]</scope>
</reference>
<evidence type="ECO:0000256" key="3">
    <source>
        <dbReference type="PROSITE-ProRule" id="PRU00039"/>
    </source>
</evidence>
<protein>
    <submittedName>
        <fullName evidence="6">Oidioi.mRNA.OKI2018_I69.chr2.g7251.t1.cds</fullName>
    </submittedName>
</protein>
<sequence length="359" mass="40589">MKILSLLLAGAFSCDVKKCAEVGGTSLSLTELNEDWAKRTEFCPAGYGLVRLPEPLDCCLTCGRQNGETCSPLEPCDSSVGLHCTSGTCKPLQTRQCYVDNYSQPLQTGQSFWQSCDTECFCLEDGSLGCRKSKDKRSPDPQCIQEGIIDVGMQKKPENTVREWRPADPEKGIKSCTIQTTKWSACSRTCGWGFSDRLSNNNKECVMEKQIMLCKLRNCESEEAALSRRTRNLQSRRKFAYGGPRSRSRRQLPICKIKQNKVRTSRDTKKSLSFSGCRTKKPYQMRFCPQCPGTHCCPDMEPVADNNEKYKGFKVKKIQFVCDDGVKFKKKLMVIKRCVCGPQCKPRMSLFSGRRFDSY</sequence>
<feature type="signal peptide" evidence="4">
    <location>
        <begin position="1"/>
        <end position="19"/>
    </location>
</feature>
<name>A0ABN7TAC9_OIKDI</name>
<evidence type="ECO:0000313" key="7">
    <source>
        <dbReference type="Proteomes" id="UP001158576"/>
    </source>
</evidence>
<keyword evidence="2" id="KW-1015">Disulfide bond</keyword>
<evidence type="ECO:0000256" key="2">
    <source>
        <dbReference type="ARBA" id="ARBA00023157"/>
    </source>
</evidence>
<accession>A0ABN7TAC9</accession>
<organism evidence="6 7">
    <name type="scientific">Oikopleura dioica</name>
    <name type="common">Tunicate</name>
    <dbReference type="NCBI Taxonomy" id="34765"/>
    <lineage>
        <taxon>Eukaryota</taxon>
        <taxon>Metazoa</taxon>
        <taxon>Chordata</taxon>
        <taxon>Tunicata</taxon>
        <taxon>Appendicularia</taxon>
        <taxon>Copelata</taxon>
        <taxon>Oikopleuridae</taxon>
        <taxon>Oikopleura</taxon>
    </lineage>
</organism>
<evidence type="ECO:0000313" key="6">
    <source>
        <dbReference type="EMBL" id="CAG5113110.1"/>
    </source>
</evidence>
<keyword evidence="1 4" id="KW-0732">Signal</keyword>
<evidence type="ECO:0000259" key="5">
    <source>
        <dbReference type="PROSITE" id="PS01225"/>
    </source>
</evidence>
<dbReference type="Pfam" id="PF19035">
    <property type="entry name" value="TSP1_CCN"/>
    <property type="match status" value="1"/>
</dbReference>
<dbReference type="InterPro" id="IPR006207">
    <property type="entry name" value="Cys_knot_C"/>
</dbReference>
<proteinExistence type="predicted"/>
<dbReference type="PROSITE" id="PS01225">
    <property type="entry name" value="CTCK_2"/>
    <property type="match status" value="1"/>
</dbReference>
<evidence type="ECO:0000256" key="1">
    <source>
        <dbReference type="ARBA" id="ARBA00022729"/>
    </source>
</evidence>